<evidence type="ECO:0000256" key="2">
    <source>
        <dbReference type="ARBA" id="ARBA00022723"/>
    </source>
</evidence>
<evidence type="ECO:0000256" key="3">
    <source>
        <dbReference type="ARBA" id="ARBA00022842"/>
    </source>
</evidence>
<evidence type="ECO:0000259" key="4">
    <source>
        <dbReference type="Pfam" id="PF13378"/>
    </source>
</evidence>
<keyword evidence="3" id="KW-0460">Magnesium</keyword>
<gene>
    <name evidence="5" type="ORF">AVDCRST_MAG56-5274</name>
</gene>
<dbReference type="InterPro" id="IPR046945">
    <property type="entry name" value="RHMD-like"/>
</dbReference>
<evidence type="ECO:0000313" key="5">
    <source>
        <dbReference type="EMBL" id="CAA9297844.1"/>
    </source>
</evidence>
<dbReference type="AlphaFoldDB" id="A0A6J4K8V5"/>
<sequence length="132" mass="14520">MRKVKVAGGEQDSSIFRFRDIIHTRVYDIVQPDLYYNGGIARAYRVAQLATKAGMGIAPHSPKADPLEAPFLHLAAVLPNLEGFQEYSARPGKQPSWYTPHMLVKDGILAVPAGSGLGIAYDEILWKKATKL</sequence>
<dbReference type="GO" id="GO:0016836">
    <property type="term" value="F:hydro-lyase activity"/>
    <property type="evidence" value="ECO:0007669"/>
    <property type="project" value="TreeGrafter"/>
</dbReference>
<dbReference type="SUPFAM" id="SSF51604">
    <property type="entry name" value="Enolase C-terminal domain-like"/>
    <property type="match status" value="1"/>
</dbReference>
<dbReference type="InterPro" id="IPR029065">
    <property type="entry name" value="Enolase_C-like"/>
</dbReference>
<name>A0A6J4K8V5_9SPHI</name>
<evidence type="ECO:0000256" key="1">
    <source>
        <dbReference type="ARBA" id="ARBA00001946"/>
    </source>
</evidence>
<reference evidence="5" key="1">
    <citation type="submission" date="2020-02" db="EMBL/GenBank/DDBJ databases">
        <authorList>
            <person name="Meier V. D."/>
        </authorList>
    </citation>
    <scope>NUCLEOTIDE SEQUENCE</scope>
    <source>
        <strain evidence="5">AVDCRST_MAG56</strain>
    </source>
</reference>
<dbReference type="GO" id="GO:0016854">
    <property type="term" value="F:racemase and epimerase activity"/>
    <property type="evidence" value="ECO:0007669"/>
    <property type="project" value="UniProtKB-ARBA"/>
</dbReference>
<comment type="cofactor">
    <cofactor evidence="1">
        <name>Mg(2+)</name>
        <dbReference type="ChEBI" id="CHEBI:18420"/>
    </cofactor>
</comment>
<keyword evidence="2" id="KW-0479">Metal-binding</keyword>
<dbReference type="Pfam" id="PF13378">
    <property type="entry name" value="MR_MLE_C"/>
    <property type="match status" value="1"/>
</dbReference>
<protein>
    <recommendedName>
        <fullName evidence="4">Enolase C-terminal domain-containing protein</fullName>
    </recommendedName>
</protein>
<dbReference type="PANTHER" id="PTHR13794">
    <property type="entry name" value="ENOLASE SUPERFAMILY, MANDELATE RACEMASE"/>
    <property type="match status" value="1"/>
</dbReference>
<dbReference type="InterPro" id="IPR036849">
    <property type="entry name" value="Enolase-like_C_sf"/>
</dbReference>
<dbReference type="EMBL" id="CADCTQ010000429">
    <property type="protein sequence ID" value="CAA9297844.1"/>
    <property type="molecule type" value="Genomic_DNA"/>
</dbReference>
<accession>A0A6J4K8V5</accession>
<dbReference type="GO" id="GO:0016052">
    <property type="term" value="P:carbohydrate catabolic process"/>
    <property type="evidence" value="ECO:0007669"/>
    <property type="project" value="TreeGrafter"/>
</dbReference>
<dbReference type="GO" id="GO:0000287">
    <property type="term" value="F:magnesium ion binding"/>
    <property type="evidence" value="ECO:0007669"/>
    <property type="project" value="TreeGrafter"/>
</dbReference>
<organism evidence="5">
    <name type="scientific">uncultured Cytophagales bacterium</name>
    <dbReference type="NCBI Taxonomy" id="158755"/>
    <lineage>
        <taxon>Bacteria</taxon>
        <taxon>Pseudomonadati</taxon>
        <taxon>Bacteroidota</taxon>
        <taxon>Sphingobacteriia</taxon>
        <taxon>Sphingobacteriales</taxon>
        <taxon>environmental samples</taxon>
    </lineage>
</organism>
<feature type="domain" description="Enolase C-terminal" evidence="4">
    <location>
        <begin position="3"/>
        <end position="123"/>
    </location>
</feature>
<dbReference type="PANTHER" id="PTHR13794:SF58">
    <property type="entry name" value="MITOCHONDRIAL ENOLASE SUPERFAMILY MEMBER 1"/>
    <property type="match status" value="1"/>
</dbReference>
<proteinExistence type="predicted"/>
<dbReference type="Gene3D" id="3.20.20.120">
    <property type="entry name" value="Enolase-like C-terminal domain"/>
    <property type="match status" value="1"/>
</dbReference>